<dbReference type="Pfam" id="PF00231">
    <property type="entry name" value="ATP-synt"/>
    <property type="match status" value="1"/>
</dbReference>
<evidence type="ECO:0000256" key="8">
    <source>
        <dbReference type="ARBA" id="ARBA00023196"/>
    </source>
</evidence>
<keyword evidence="6" id="KW-0406">Ion transport</keyword>
<dbReference type="PRINTS" id="PR00126">
    <property type="entry name" value="ATPASEGAMMA"/>
</dbReference>
<comment type="caution">
    <text evidence="10">The sequence shown here is derived from an EMBL/GenBank/DDBJ whole genome shotgun (WGS) entry which is preliminary data.</text>
</comment>
<comment type="similarity">
    <text evidence="3">Belongs to the ATPase gamma chain family.</text>
</comment>
<dbReference type="CDD" id="cd12151">
    <property type="entry name" value="F1-ATPase_gamma"/>
    <property type="match status" value="1"/>
</dbReference>
<evidence type="ECO:0000256" key="9">
    <source>
        <dbReference type="ARBA" id="ARBA00023310"/>
    </source>
</evidence>
<evidence type="ECO:0000256" key="4">
    <source>
        <dbReference type="ARBA" id="ARBA00022448"/>
    </source>
</evidence>
<name>A0A7V3YGI7_9BACT</name>
<gene>
    <name evidence="10" type="ORF">ENV30_05150</name>
</gene>
<dbReference type="PANTHER" id="PTHR11693:SF22">
    <property type="entry name" value="ATP SYNTHASE SUBUNIT GAMMA, MITOCHONDRIAL"/>
    <property type="match status" value="1"/>
</dbReference>
<proteinExistence type="inferred from homology"/>
<dbReference type="GO" id="GO:0045259">
    <property type="term" value="C:proton-transporting ATP synthase complex"/>
    <property type="evidence" value="ECO:0007669"/>
    <property type="project" value="UniProtKB-KW"/>
</dbReference>
<reference evidence="10" key="1">
    <citation type="journal article" date="2020" name="mSystems">
        <title>Genome- and Community-Level Interaction Insights into Carbon Utilization and Element Cycling Functions of Hydrothermarchaeota in Hydrothermal Sediment.</title>
        <authorList>
            <person name="Zhou Z."/>
            <person name="Liu Y."/>
            <person name="Xu W."/>
            <person name="Pan J."/>
            <person name="Luo Z.H."/>
            <person name="Li M."/>
        </authorList>
    </citation>
    <scope>NUCLEOTIDE SEQUENCE [LARGE SCALE GENOMIC DNA]</scope>
    <source>
        <strain evidence="10">SpSt-747</strain>
    </source>
</reference>
<dbReference type="Gene3D" id="3.40.1380.10">
    <property type="match status" value="1"/>
</dbReference>
<evidence type="ECO:0000256" key="6">
    <source>
        <dbReference type="ARBA" id="ARBA00023065"/>
    </source>
</evidence>
<protein>
    <submittedName>
        <fullName evidence="10">F0F1 ATP synthase subunit gamma</fullName>
    </submittedName>
</protein>
<dbReference type="AlphaFoldDB" id="A0A7V3YGI7"/>
<evidence type="ECO:0000256" key="7">
    <source>
        <dbReference type="ARBA" id="ARBA00023136"/>
    </source>
</evidence>
<sequence>MAKLSHIKRQIALIREIQRITNTMKTISAARLRMGKSALEKVRTFGEQLSRLLELVGPREVLPEAPKPLLVGIFPDRGLVGAFSDILARNLCSFLKTQKLEEFSIIVLGSQGKRVLREFEPHIVAFHPLPVHQVPHYRDIRELTYSIFRMKEHRAFTHLYVSFMHYVSLSEQKPVVERLLPPAVSPKQSLEDRYLFLSDVEHLYRTLLFEYVAGKLYQALAESFMSEQATRFLLMDTATTHARETLETLMLLYAKKRQESITQELNEVTGAAEALRRLEEGDIHG</sequence>
<evidence type="ECO:0000256" key="2">
    <source>
        <dbReference type="ARBA" id="ARBA00004170"/>
    </source>
</evidence>
<keyword evidence="7" id="KW-0472">Membrane</keyword>
<dbReference type="EMBL" id="DTFV01000072">
    <property type="protein sequence ID" value="HGI30678.1"/>
    <property type="molecule type" value="Genomic_DNA"/>
</dbReference>
<dbReference type="InterPro" id="IPR000131">
    <property type="entry name" value="ATP_synth_F1_gsu"/>
</dbReference>
<comment type="function">
    <text evidence="1">Produces ATP from ADP in the presence of a proton gradient across the membrane. The gamma chain is believed to be important in regulating ATPase activity and the flow of protons through the CF(0) complex.</text>
</comment>
<keyword evidence="9" id="KW-0066">ATP synthesis</keyword>
<dbReference type="SUPFAM" id="SSF52943">
    <property type="entry name" value="ATP synthase (F1-ATPase), gamma subunit"/>
    <property type="match status" value="1"/>
</dbReference>
<comment type="subcellular location">
    <subcellularLocation>
        <location evidence="2">Membrane</location>
        <topology evidence="2">Peripheral membrane protein</topology>
    </subcellularLocation>
</comment>
<accession>A0A7V3YGI7</accession>
<evidence type="ECO:0000313" key="10">
    <source>
        <dbReference type="EMBL" id="HGI30678.1"/>
    </source>
</evidence>
<evidence type="ECO:0000256" key="1">
    <source>
        <dbReference type="ARBA" id="ARBA00003456"/>
    </source>
</evidence>
<keyword evidence="8" id="KW-0139">CF(1)</keyword>
<keyword evidence="5" id="KW-0375">Hydrogen ion transport</keyword>
<evidence type="ECO:0000256" key="3">
    <source>
        <dbReference type="ARBA" id="ARBA00007681"/>
    </source>
</evidence>
<dbReference type="PANTHER" id="PTHR11693">
    <property type="entry name" value="ATP SYNTHASE GAMMA CHAIN"/>
    <property type="match status" value="1"/>
</dbReference>
<dbReference type="Gene3D" id="1.10.287.80">
    <property type="entry name" value="ATP synthase, gamma subunit, helix hairpin domain"/>
    <property type="match status" value="1"/>
</dbReference>
<keyword evidence="4" id="KW-0813">Transport</keyword>
<evidence type="ECO:0000256" key="5">
    <source>
        <dbReference type="ARBA" id="ARBA00022781"/>
    </source>
</evidence>
<dbReference type="GO" id="GO:0046933">
    <property type="term" value="F:proton-transporting ATP synthase activity, rotational mechanism"/>
    <property type="evidence" value="ECO:0007669"/>
    <property type="project" value="InterPro"/>
</dbReference>
<dbReference type="InterPro" id="IPR035968">
    <property type="entry name" value="ATP_synth_F1_ATPase_gsu"/>
</dbReference>
<organism evidence="10">
    <name type="scientific">Candidatus Caldatribacterium californiense</name>
    <dbReference type="NCBI Taxonomy" id="1454726"/>
    <lineage>
        <taxon>Bacteria</taxon>
        <taxon>Pseudomonadati</taxon>
        <taxon>Atribacterota</taxon>
        <taxon>Atribacteria</taxon>
        <taxon>Atribacterales</taxon>
        <taxon>Candidatus Caldatribacteriaceae</taxon>
        <taxon>Candidatus Caldatribacterium</taxon>
    </lineage>
</organism>